<dbReference type="GO" id="GO:0032259">
    <property type="term" value="P:methylation"/>
    <property type="evidence" value="ECO:0007669"/>
    <property type="project" value="UniProtKB-KW"/>
</dbReference>
<comment type="function">
    <text evidence="5">Assembles a suppression complex (suppresome) by tethering SIRT1 and MDM2 to regulate composite modifications of p53/TP53. Confers both deacetylation-mediated functional inactivation, by SIRT1, and ubiquitination-dependent degradation, by MDM2, of p53/TP53, promoting a proliferative and cell survival behaviors. May play a role in the regulation of spermatogenesis.</text>
</comment>
<evidence type="ECO:0000256" key="3">
    <source>
        <dbReference type="ARBA" id="ARBA00023329"/>
    </source>
</evidence>
<organism evidence="6 8">
    <name type="scientific">Rozella allomycis (strain CSF55)</name>
    <dbReference type="NCBI Taxonomy" id="988480"/>
    <lineage>
        <taxon>Eukaryota</taxon>
        <taxon>Fungi</taxon>
        <taxon>Fungi incertae sedis</taxon>
        <taxon>Cryptomycota</taxon>
        <taxon>Cryptomycota incertae sedis</taxon>
        <taxon>Rozella</taxon>
    </lineage>
</organism>
<evidence type="ECO:0000313" key="9">
    <source>
        <dbReference type="Proteomes" id="UP000281549"/>
    </source>
</evidence>
<keyword evidence="7" id="KW-0489">Methyltransferase</keyword>
<dbReference type="InterPro" id="IPR052472">
    <property type="entry name" value="MORN3"/>
</dbReference>
<dbReference type="PANTHER" id="PTHR46511:SF1">
    <property type="entry name" value="MORN REPEAT-CONTAINING PROTEIN 3"/>
    <property type="match status" value="1"/>
</dbReference>
<evidence type="ECO:0000256" key="5">
    <source>
        <dbReference type="ARBA" id="ARBA00045851"/>
    </source>
</evidence>
<sequence>MPESPINKNAYWFDNDQKAQKKGPHSTYYCINGDKYIGEWNDNLKHGRGVYYNIKNGCVYQGEWKFDHRDGFGTLSTTIKNNSTIVGEDPVLEMFEKLKKDIGTDISAATLKKVYAGQWKAGKRNGYGTSFEDDGSTYEGQWVQNKKCGWGVAYYADGSRYEGEWSNSLRQGQGVLILPNGDRYEGMWFNDVKEGPGKFIYKDKRRIMQGEWAKGMPKCGTIIDLPPSKRQDSDLDEDIYYIPKIGLKYPDKILADRRSEVIQDRIERIWKSKNENADENNKVIDSIDSHKMHKKIYHFHSLEA</sequence>
<dbReference type="SMART" id="SM00698">
    <property type="entry name" value="MORN"/>
    <property type="match status" value="6"/>
</dbReference>
<dbReference type="Pfam" id="PF02493">
    <property type="entry name" value="MORN"/>
    <property type="match status" value="6"/>
</dbReference>
<comment type="subcellular location">
    <subcellularLocation>
        <location evidence="1">Cytoplasmic vesicle</location>
        <location evidence="1">Secretory vesicle</location>
        <location evidence="1">Acrosome</location>
    </subcellularLocation>
</comment>
<dbReference type="Proteomes" id="UP000281549">
    <property type="component" value="Unassembled WGS sequence"/>
</dbReference>
<gene>
    <name evidence="6" type="ORF">O9G_005395</name>
    <name evidence="7" type="ORF">ROZALSC1DRAFT_31157</name>
</gene>
<accession>A0A075AS82</accession>
<keyword evidence="7" id="KW-0808">Transferase</keyword>
<reference evidence="7" key="3">
    <citation type="submission" date="2018-08" db="EMBL/GenBank/DDBJ databases">
        <title>Leveraging single-cell genomics to expand the Fungal Tree of Life.</title>
        <authorList>
            <consortium name="DOE Joint Genome Institute"/>
            <person name="Ahrendt S.R."/>
            <person name="Quandt C.A."/>
            <person name="Ciobanu D."/>
            <person name="Clum A."/>
            <person name="Salamov A."/>
            <person name="Andreopoulos B."/>
            <person name="Cheng J.-F."/>
            <person name="Woyke T."/>
            <person name="Pelin A."/>
            <person name="Henrissat B."/>
            <person name="Reynolds N."/>
            <person name="Benny G.L."/>
            <person name="Smith M.E."/>
            <person name="James T.Y."/>
            <person name="Grigoriev I.V."/>
        </authorList>
    </citation>
    <scope>NUCLEOTIDE SEQUENCE</scope>
    <source>
        <strain evidence="7">CSF55</strain>
    </source>
</reference>
<name>A0A075AS82_ROZAC</name>
<dbReference type="OrthoDB" id="294378at2759"/>
<dbReference type="GO" id="GO:0031410">
    <property type="term" value="C:cytoplasmic vesicle"/>
    <property type="evidence" value="ECO:0007669"/>
    <property type="project" value="UniProtKB-KW"/>
</dbReference>
<evidence type="ECO:0000256" key="2">
    <source>
        <dbReference type="ARBA" id="ARBA00022737"/>
    </source>
</evidence>
<evidence type="ECO:0000256" key="4">
    <source>
        <dbReference type="ARBA" id="ARBA00039854"/>
    </source>
</evidence>
<reference evidence="9" key="2">
    <citation type="journal article" date="2018" name="Nat. Microbiol.">
        <title>Leveraging single-cell genomics to expand the fungal tree of life.</title>
        <authorList>
            <person name="Ahrendt S.R."/>
            <person name="Quandt C.A."/>
            <person name="Ciobanu D."/>
            <person name="Clum A."/>
            <person name="Salamov A."/>
            <person name="Andreopoulos B."/>
            <person name="Cheng J.F."/>
            <person name="Woyke T."/>
            <person name="Pelin A."/>
            <person name="Henrissat B."/>
            <person name="Reynolds N.K."/>
            <person name="Benny G.L."/>
            <person name="Smith M.E."/>
            <person name="James T.Y."/>
            <person name="Grigoriev I.V."/>
        </authorList>
    </citation>
    <scope>NUCLEOTIDE SEQUENCE [LARGE SCALE GENOMIC DNA]</scope>
    <source>
        <strain evidence="9">CSF55</strain>
    </source>
</reference>
<evidence type="ECO:0000256" key="1">
    <source>
        <dbReference type="ARBA" id="ARBA00004218"/>
    </source>
</evidence>
<reference evidence="6 8" key="1">
    <citation type="journal article" date="2013" name="Curr. Biol.">
        <title>Shared signatures of parasitism and phylogenomics unite Cryptomycota and microsporidia.</title>
        <authorList>
            <person name="James T.Y."/>
            <person name="Pelin A."/>
            <person name="Bonen L."/>
            <person name="Ahrendt S."/>
            <person name="Sain D."/>
            <person name="Corradi N."/>
            <person name="Stajich J.E."/>
        </authorList>
    </citation>
    <scope>NUCLEOTIDE SEQUENCE [LARGE SCALE GENOMIC DNA]</scope>
    <source>
        <strain evidence="6">CSF55</strain>
        <strain evidence="6">CSF55</strain>
    </source>
</reference>
<dbReference type="GO" id="GO:0008168">
    <property type="term" value="F:methyltransferase activity"/>
    <property type="evidence" value="ECO:0007669"/>
    <property type="project" value="UniProtKB-KW"/>
</dbReference>
<dbReference type="InterPro" id="IPR003409">
    <property type="entry name" value="MORN"/>
</dbReference>
<evidence type="ECO:0000313" key="7">
    <source>
        <dbReference type="EMBL" id="RKP16998.1"/>
    </source>
</evidence>
<keyword evidence="8" id="KW-1185">Reference proteome</keyword>
<dbReference type="HOGENOM" id="CLU_032017_3_0_1"/>
<dbReference type="FunFam" id="2.20.110.10:FF:000002">
    <property type="entry name" value="Phosphatidylinositol 4-phosphate 5-kinase 8"/>
    <property type="match status" value="1"/>
</dbReference>
<dbReference type="AlphaFoldDB" id="A0A075AS82"/>
<dbReference type="STRING" id="988480.A0A075AS82"/>
<proteinExistence type="predicted"/>
<dbReference type="OMA" id="CGIMIDF"/>
<dbReference type="Gene3D" id="2.20.110.10">
    <property type="entry name" value="Histone H3 K4-specific methyltransferase SET7/9 N-terminal domain"/>
    <property type="match status" value="3"/>
</dbReference>
<dbReference type="EMBL" id="KE561081">
    <property type="protein sequence ID" value="EPZ33045.1"/>
    <property type="molecule type" value="Genomic_DNA"/>
</dbReference>
<keyword evidence="3" id="KW-0968">Cytoplasmic vesicle</keyword>
<dbReference type="PANTHER" id="PTHR46511">
    <property type="entry name" value="MORN REPEAT-CONTAINING PROTEIN 3"/>
    <property type="match status" value="1"/>
</dbReference>
<dbReference type="SUPFAM" id="SSF82185">
    <property type="entry name" value="Histone H3 K4-specific methyltransferase SET7/9 N-terminal domain"/>
    <property type="match status" value="2"/>
</dbReference>
<evidence type="ECO:0000313" key="6">
    <source>
        <dbReference type="EMBL" id="EPZ33045.1"/>
    </source>
</evidence>
<dbReference type="Proteomes" id="UP000030755">
    <property type="component" value="Unassembled WGS sequence"/>
</dbReference>
<dbReference type="EMBL" id="ML006091">
    <property type="protein sequence ID" value="RKP16998.1"/>
    <property type="molecule type" value="Genomic_DNA"/>
</dbReference>
<protein>
    <recommendedName>
        <fullName evidence="4">MORN repeat-containing protein 3</fullName>
    </recommendedName>
</protein>
<evidence type="ECO:0000313" key="8">
    <source>
        <dbReference type="Proteomes" id="UP000030755"/>
    </source>
</evidence>
<keyword evidence="2" id="KW-0677">Repeat</keyword>